<reference evidence="10 11" key="1">
    <citation type="journal article" date="2019" name="Int. J. Syst. Evol. Microbiol.">
        <title>Capsulimonas corticalis gen. nov., sp. nov., an aerobic capsulated bacterium, of a novel bacterial order, Capsulimonadales ord. nov., of the class Armatimonadia of the phylum Armatimonadetes.</title>
        <authorList>
            <person name="Li J."/>
            <person name="Kudo C."/>
            <person name="Tonouchi A."/>
        </authorList>
    </citation>
    <scope>NUCLEOTIDE SEQUENCE [LARGE SCALE GENOMIC DNA]</scope>
    <source>
        <strain evidence="10 11">AX-7</strain>
    </source>
</reference>
<gene>
    <name evidence="10" type="ORF">CCAX7_34690</name>
</gene>
<dbReference type="KEGG" id="ccot:CCAX7_34690"/>
<dbReference type="Pfam" id="PF00672">
    <property type="entry name" value="HAMP"/>
    <property type="match status" value="11"/>
</dbReference>
<dbReference type="InterPro" id="IPR011006">
    <property type="entry name" value="CheY-like_superfamily"/>
</dbReference>
<evidence type="ECO:0000313" key="10">
    <source>
        <dbReference type="EMBL" id="BDI31418.1"/>
    </source>
</evidence>
<keyword evidence="5" id="KW-0597">Phosphoprotein</keyword>
<dbReference type="Gene3D" id="3.30.565.10">
    <property type="entry name" value="Histidine kinase-like ATPase, C-terminal domain"/>
    <property type="match status" value="1"/>
</dbReference>
<dbReference type="GO" id="GO:0000155">
    <property type="term" value="F:phosphorelay sensor kinase activity"/>
    <property type="evidence" value="ECO:0007669"/>
    <property type="project" value="InterPro"/>
</dbReference>
<accession>A0A402CY81</accession>
<keyword evidence="8" id="KW-0902">Two-component regulatory system</keyword>
<dbReference type="InterPro" id="IPR001789">
    <property type="entry name" value="Sig_transdc_resp-reg_receiver"/>
</dbReference>
<dbReference type="CDD" id="cd17546">
    <property type="entry name" value="REC_hyHK_CKI1_RcsC-like"/>
    <property type="match status" value="1"/>
</dbReference>
<evidence type="ECO:0000256" key="9">
    <source>
        <dbReference type="ARBA" id="ARBA00074306"/>
    </source>
</evidence>
<dbReference type="InterPro" id="IPR036890">
    <property type="entry name" value="HATPase_C_sf"/>
</dbReference>
<dbReference type="SUPFAM" id="SSF58104">
    <property type="entry name" value="Methyl-accepting chemotaxis protein (MCP) signaling domain"/>
    <property type="match status" value="5"/>
</dbReference>
<evidence type="ECO:0000313" key="11">
    <source>
        <dbReference type="Proteomes" id="UP000287394"/>
    </source>
</evidence>
<dbReference type="InterPro" id="IPR003660">
    <property type="entry name" value="HAMP_dom"/>
</dbReference>
<evidence type="ECO:0000256" key="3">
    <source>
        <dbReference type="ARBA" id="ARBA00006402"/>
    </source>
</evidence>
<dbReference type="Pfam" id="PF02518">
    <property type="entry name" value="HATPase_c"/>
    <property type="match status" value="1"/>
</dbReference>
<evidence type="ECO:0000256" key="1">
    <source>
        <dbReference type="ARBA" id="ARBA00000085"/>
    </source>
</evidence>
<dbReference type="PROSITE" id="PS50885">
    <property type="entry name" value="HAMP"/>
    <property type="match status" value="13"/>
</dbReference>
<dbReference type="SUPFAM" id="SSF55874">
    <property type="entry name" value="ATPase domain of HSP90 chaperone/DNA topoisomerase II/histidine kinase"/>
    <property type="match status" value="1"/>
</dbReference>
<evidence type="ECO:0000256" key="8">
    <source>
        <dbReference type="ARBA" id="ARBA00023012"/>
    </source>
</evidence>
<dbReference type="Pfam" id="PF18947">
    <property type="entry name" value="HAMP_2"/>
    <property type="match status" value="1"/>
</dbReference>
<dbReference type="InterPro" id="IPR036097">
    <property type="entry name" value="HisK_dim/P_sf"/>
</dbReference>
<dbReference type="GO" id="GO:0016020">
    <property type="term" value="C:membrane"/>
    <property type="evidence" value="ECO:0007669"/>
    <property type="project" value="UniProtKB-SubCell"/>
</dbReference>
<dbReference type="InterPro" id="IPR029016">
    <property type="entry name" value="GAF-like_dom_sf"/>
</dbReference>
<dbReference type="Pfam" id="PF00512">
    <property type="entry name" value="HisKA"/>
    <property type="match status" value="1"/>
</dbReference>
<evidence type="ECO:0000256" key="6">
    <source>
        <dbReference type="ARBA" id="ARBA00022679"/>
    </source>
</evidence>
<dbReference type="FunFam" id="3.30.565.10:FF:000010">
    <property type="entry name" value="Sensor histidine kinase RcsC"/>
    <property type="match status" value="1"/>
</dbReference>
<dbReference type="CDD" id="cd00082">
    <property type="entry name" value="HisKA"/>
    <property type="match status" value="1"/>
</dbReference>
<dbReference type="SMART" id="SM00388">
    <property type="entry name" value="HisKA"/>
    <property type="match status" value="1"/>
</dbReference>
<dbReference type="PANTHER" id="PTHR45339">
    <property type="entry name" value="HYBRID SIGNAL TRANSDUCTION HISTIDINE KINASE J"/>
    <property type="match status" value="1"/>
</dbReference>
<keyword evidence="11" id="KW-1185">Reference proteome</keyword>
<dbReference type="InterPro" id="IPR005467">
    <property type="entry name" value="His_kinase_dom"/>
</dbReference>
<sequence>MPVKSAAGELEPIYTADELRPVLEALRAAKAGDFSVRLPSSDNGILGELSAAFNDCVAINEKMAQEIVRVGRIVGREGRMTERAELTGAAGSWAESVDSINVLIEDLARPTTEVARVITAVADGDLTQKMALEIEGTPVKGEFLRIGATVNTMVDQLSSFAAEVTRVAREVGTEGKLGGQAEVKGVSGTWKDLTDNVNGLAGNLTNQVRNIALVTTAVANGDLSQKITVDAKGEILELKDTINVMVDQLNSFAAEVTRVAREVGTEGKLGGQAEVKGVSGTWKDLTDNVNSLAGNLTDQVRNIALVTTAVANGDLSQKITVDARGEILELKNTINVMVDQLNSFAAEVTRVAREVGTEGKLGGQAEVKGVSGTWKDLTDNVNLLAGNLTVQLRDVSKVSTAIANGDLTQKITVDVKGELLQIKNVINQMVDSLGTFAGEVTRVAKEVGTEGILGGQAKVPAVAGTWKDLTDNVNYMASNLTTQVRGIAKVVTAVANGDLDQKLVVEAKGEVAALADTINSMTDTLGIFAEQVTTVAREVGTEGKLGGQADVPGVAGTWKDLTDNVNYMASNLTSQVRNIALVTTAVANGDLSQKITVDAKGEILELKDTINVMVDQLNSFAAEVTRVAREVGTEGKLGGQAEVKGVSGTWKDLTDNVNGLAGNLTNQVRNIALVTTAVANGDLSQKITVDAKGEIQELKNTINVMVDQLNSFAAEVTRVAREVGTEGKLGGQAEVRGVSGTWKDLTDNVNGLAGNLTAQVRNIALVTTAVANGDLSQKITVDAKGEILELKNTINVMVDQLNSFAAEVTRVAREVGTEGKLGGQAEVKGISGTWKDLTDNVNGLAGNLTAQVRNIALVTTAVANGDLSQKITVDVKGEILELKNTINVMVDQLNSFAAEVTRVAREVGTEGKLGGQAEVKGVSGTWKDLTDNVNFMASNLTTQVRGIARVVTAVANGDLNQKLQVEAKGEVAALADTINSMTDTLGIFAEQVTTVAREVGTEGILGGQAKVPNVAGTWKDLTDNVNFMASNLTTQVRGIAKVVTAVADGDLTQKLRVDAKGEIAALADTINSMTDTLGIFAEQVTTVAREVGTEGKLGGQAKVPNVAGTWKDLTDNVNFMANILTDQVRAISEVATAVANGDLTRTITVEAEGEILKLKDNINQMIANLKDTTQKNTDQDWLKTNLARFSRMMQGQKNLESVSRLIMSELTPLVSANHGVFYINDNAGHDPLLKLMSSYAYRERKHVASVFRPGEGLVGQCALERKSIILTRVPSDYIQISSGLGEAPPLTIIVLPVLFEGEIMAVIELASFQVFSEIHVTFLDQLMESIGVVLNMITANMRTEELLEQSQSLTQELQSQSKELQSQQDQLKRSNSELEAQAKELEDKASLLAEQNNKVELKNREVELARAALEEKAEQLALSSKYKSEFLANMSHELRTPLNSMLILAKLLSDNTEGNLTAKQTEFAKTIYASGGDLLTLINEILDLSKVEAGKMEIDLTNVSLTQVGDYVERTFAHLADEKGLGFHVRVDPKAPPTIRTDVQRLQQVLRNLLGNAIKFTENGYVDLNIGAAQQSIVDATGAIVPADQLVAFSVVDTGIGISRDKHNLIFEAFQQADGTTSRKYGGTGLGLSISRVISELLGGRIAIKSEPGQGSVFTLYLPLEISDKLADAIEEASSIVEAPSRNLDLSSRRAPDPSYSMTPIVRQTEIVDDRNAILSGDRVVLIIEDDLNFAGILLEVARQQGFKGLVALDGETGLDLANERKPDAITLDLKLGGIDGWAVLDRLKRNPATRHIPVQVVSVMDRQQGTALGAISYLEKPVSGEALAGAFAHMTNFIERDIRELLIVEDDIVQRNSIIELISSGGDVHVVAVDSAEAALTELGKNQYDCVVLDLSLPGMSGLDLLKQIKQQSNYLDLPIIIYTSKDLSRQEEAQLKKYAVSIITKDARSSDRLLDETALFLHRVVANLPDSTRRVVEQLHPVTESLIRTPHAEPNGRGGSPKVETAPKPPARPVKAGRGKKGAAPTVDLNGRKVLIVDDDYRNIFALTSMLETYGMSVAFAESGKEGIDILQSDPSIELVFMDIMMPEMDGYQTTQAIRAMEQFHDLPIVALTAKAMEGDRAKCLNAGASDYITKPVDIEQLLVMLRELLGKAQA</sequence>
<dbReference type="SUPFAM" id="SSF55781">
    <property type="entry name" value="GAF domain-like"/>
    <property type="match status" value="1"/>
</dbReference>
<name>A0A402CY81_9BACT</name>
<dbReference type="Gene3D" id="1.10.287.130">
    <property type="match status" value="1"/>
</dbReference>
<dbReference type="FunFam" id="1.20.120.1530:FF:000002">
    <property type="entry name" value="Two-component osmosensing histidine kinase"/>
    <property type="match status" value="6"/>
</dbReference>
<dbReference type="InterPro" id="IPR003661">
    <property type="entry name" value="HisK_dim/P_dom"/>
</dbReference>
<dbReference type="InterPro" id="IPR004358">
    <property type="entry name" value="Sig_transdc_His_kin-like_C"/>
</dbReference>
<comment type="catalytic activity">
    <reaction evidence="1">
        <text>ATP + protein L-histidine = ADP + protein N-phospho-L-histidine.</text>
        <dbReference type="EC" id="2.7.13.3"/>
    </reaction>
</comment>
<protein>
    <recommendedName>
        <fullName evidence="9">Circadian input-output histidine kinase CikA</fullName>
        <ecNumber evidence="4">2.7.13.3</ecNumber>
    </recommendedName>
</protein>
<dbReference type="Pfam" id="PF00072">
    <property type="entry name" value="Response_reg"/>
    <property type="match status" value="3"/>
</dbReference>
<comment type="similarity">
    <text evidence="3">In the N-terminal section; belongs to the phytochrome family.</text>
</comment>
<dbReference type="SUPFAM" id="SSF47384">
    <property type="entry name" value="Homodimeric domain of signal transducing histidine kinase"/>
    <property type="match status" value="1"/>
</dbReference>
<dbReference type="CDD" id="cd16922">
    <property type="entry name" value="HATPase_EvgS-ArcB-TorS-like"/>
    <property type="match status" value="1"/>
</dbReference>
<dbReference type="EC" id="2.7.13.3" evidence="4"/>
<dbReference type="RefSeq" id="WP_218025637.1">
    <property type="nucleotide sequence ID" value="NZ_AP025739.1"/>
</dbReference>
<dbReference type="PANTHER" id="PTHR45339:SF1">
    <property type="entry name" value="HYBRID SIGNAL TRANSDUCTION HISTIDINE KINASE J"/>
    <property type="match status" value="1"/>
</dbReference>
<organism evidence="10 11">
    <name type="scientific">Capsulimonas corticalis</name>
    <dbReference type="NCBI Taxonomy" id="2219043"/>
    <lineage>
        <taxon>Bacteria</taxon>
        <taxon>Bacillati</taxon>
        <taxon>Armatimonadota</taxon>
        <taxon>Armatimonadia</taxon>
        <taxon>Capsulimonadales</taxon>
        <taxon>Capsulimonadaceae</taxon>
        <taxon>Capsulimonas</taxon>
    </lineage>
</organism>
<dbReference type="EMBL" id="AP025739">
    <property type="protein sequence ID" value="BDI31418.1"/>
    <property type="molecule type" value="Genomic_DNA"/>
</dbReference>
<dbReference type="Gene3D" id="3.40.50.2300">
    <property type="match status" value="3"/>
</dbReference>
<dbReference type="Pfam" id="PF13185">
    <property type="entry name" value="GAF_2"/>
    <property type="match status" value="1"/>
</dbReference>
<dbReference type="PROSITE" id="PS50110">
    <property type="entry name" value="RESPONSE_REGULATORY"/>
    <property type="match status" value="3"/>
</dbReference>
<dbReference type="PROSITE" id="PS50109">
    <property type="entry name" value="HIS_KIN"/>
    <property type="match status" value="1"/>
</dbReference>
<keyword evidence="6" id="KW-0808">Transferase</keyword>
<dbReference type="InterPro" id="IPR003594">
    <property type="entry name" value="HATPase_dom"/>
</dbReference>
<comment type="subcellular location">
    <subcellularLocation>
        <location evidence="2">Membrane</location>
    </subcellularLocation>
</comment>
<dbReference type="SMART" id="SM00304">
    <property type="entry name" value="HAMP"/>
    <property type="match status" value="13"/>
</dbReference>
<evidence type="ECO:0000256" key="2">
    <source>
        <dbReference type="ARBA" id="ARBA00004370"/>
    </source>
</evidence>
<proteinExistence type="inferred from homology"/>
<dbReference type="InterPro" id="IPR003018">
    <property type="entry name" value="GAF"/>
</dbReference>
<keyword evidence="7 10" id="KW-0418">Kinase</keyword>
<dbReference type="CDD" id="cd00156">
    <property type="entry name" value="REC"/>
    <property type="match status" value="1"/>
</dbReference>
<dbReference type="CDD" id="cd06225">
    <property type="entry name" value="HAMP"/>
    <property type="match status" value="13"/>
</dbReference>
<dbReference type="Gene3D" id="3.30.450.40">
    <property type="match status" value="1"/>
</dbReference>
<dbReference type="SUPFAM" id="SSF52172">
    <property type="entry name" value="CheY-like"/>
    <property type="match status" value="3"/>
</dbReference>
<dbReference type="Gene3D" id="1.20.120.1530">
    <property type="match status" value="7"/>
</dbReference>
<dbReference type="SMART" id="SM00387">
    <property type="entry name" value="HATPase_c"/>
    <property type="match status" value="1"/>
</dbReference>
<dbReference type="SMART" id="SM00448">
    <property type="entry name" value="REC"/>
    <property type="match status" value="3"/>
</dbReference>
<dbReference type="PRINTS" id="PR00344">
    <property type="entry name" value="BCTRLSENSOR"/>
</dbReference>
<dbReference type="SMART" id="SM00065">
    <property type="entry name" value="GAF"/>
    <property type="match status" value="1"/>
</dbReference>
<dbReference type="Proteomes" id="UP000287394">
    <property type="component" value="Chromosome"/>
</dbReference>
<evidence type="ECO:0000256" key="4">
    <source>
        <dbReference type="ARBA" id="ARBA00012438"/>
    </source>
</evidence>
<evidence type="ECO:0000256" key="7">
    <source>
        <dbReference type="ARBA" id="ARBA00022777"/>
    </source>
</evidence>
<evidence type="ECO:0000256" key="5">
    <source>
        <dbReference type="ARBA" id="ARBA00022553"/>
    </source>
</evidence>